<dbReference type="GO" id="GO:0005125">
    <property type="term" value="F:cytokine activity"/>
    <property type="evidence" value="ECO:0007669"/>
    <property type="project" value="InterPro"/>
</dbReference>
<dbReference type="GO" id="GO:0006955">
    <property type="term" value="P:immune response"/>
    <property type="evidence" value="ECO:0007669"/>
    <property type="project" value="InterPro"/>
</dbReference>
<dbReference type="Proteomes" id="UP000265000">
    <property type="component" value="Unplaced"/>
</dbReference>
<dbReference type="GeneTree" id="ENSGT00390000001053"/>
<dbReference type="Ensembl" id="ENSFHET00000015641.1">
    <property type="protein sequence ID" value="ENSFHEP00000021380.1"/>
    <property type="gene ID" value="ENSFHEG00000001084.1"/>
</dbReference>
<proteinExistence type="inferred from homology"/>
<dbReference type="Pfam" id="PF00340">
    <property type="entry name" value="IL1"/>
    <property type="match status" value="1"/>
</dbReference>
<comment type="subcellular location">
    <subcellularLocation>
        <location evidence="1">Secreted</location>
    </subcellularLocation>
</comment>
<dbReference type="SUPFAM" id="SSF50353">
    <property type="entry name" value="Cytokine"/>
    <property type="match status" value="1"/>
</dbReference>
<dbReference type="GO" id="GO:0005615">
    <property type="term" value="C:extracellular space"/>
    <property type="evidence" value="ECO:0007669"/>
    <property type="project" value="InterPro"/>
</dbReference>
<comment type="similarity">
    <text evidence="2">Belongs to the IL-1 family.</text>
</comment>
<name>A0A3Q2TWJ3_FUNHE</name>
<reference evidence="4" key="2">
    <citation type="submission" date="2025-09" db="UniProtKB">
        <authorList>
            <consortium name="Ensembl"/>
        </authorList>
    </citation>
    <scope>IDENTIFICATION</scope>
</reference>
<evidence type="ECO:0000256" key="2">
    <source>
        <dbReference type="ARBA" id="ARBA00010448"/>
    </source>
</evidence>
<evidence type="ECO:0000256" key="1">
    <source>
        <dbReference type="ARBA" id="ARBA00004613"/>
    </source>
</evidence>
<dbReference type="STRING" id="8078.ENSFHEP00000021380"/>
<accession>A0A3Q2TWJ3</accession>
<evidence type="ECO:0000313" key="4">
    <source>
        <dbReference type="Ensembl" id="ENSFHEP00000021380.1"/>
    </source>
</evidence>
<keyword evidence="3" id="KW-0964">Secreted</keyword>
<dbReference type="AlphaFoldDB" id="A0A3Q2TWJ3"/>
<sequence length="258" mass="29505">MTVNRDLLVNLTHKSTNKSSPNGCWCISSLRWPITHSDSALIALREKQFLFLASRRLLMATSEDAPLEFSNTCEDSFYFLDTECASCTAPLVEDSFRKSNQSPKTVWIQSMDQKFLVLKTSGEFEFENRTVDDQEQSDCKFGLQIYQDSIRDRGQPVMLYVCIDGQKMMVSCKNDKEVFPEPMDPKSLENINGTGHKALFQWKKISTDKYKFESTMYTGHFLAFEPSDMPCLHKLILRQASKDEVDEPTVIGVKNCSL</sequence>
<dbReference type="InterPro" id="IPR000975">
    <property type="entry name" value="IL-1_fam"/>
</dbReference>
<dbReference type="CDD" id="cd23298">
    <property type="entry name" value="beta-trefoil_IL18"/>
    <property type="match status" value="1"/>
</dbReference>
<keyword evidence="5" id="KW-1185">Reference proteome</keyword>
<organism evidence="4 5">
    <name type="scientific">Fundulus heteroclitus</name>
    <name type="common">Killifish</name>
    <name type="synonym">Mummichog</name>
    <dbReference type="NCBI Taxonomy" id="8078"/>
    <lineage>
        <taxon>Eukaryota</taxon>
        <taxon>Metazoa</taxon>
        <taxon>Chordata</taxon>
        <taxon>Craniata</taxon>
        <taxon>Vertebrata</taxon>
        <taxon>Euteleostomi</taxon>
        <taxon>Actinopterygii</taxon>
        <taxon>Neopterygii</taxon>
        <taxon>Teleostei</taxon>
        <taxon>Neoteleostei</taxon>
        <taxon>Acanthomorphata</taxon>
        <taxon>Ovalentaria</taxon>
        <taxon>Atherinomorphae</taxon>
        <taxon>Cyprinodontiformes</taxon>
        <taxon>Fundulidae</taxon>
        <taxon>Fundulus</taxon>
    </lineage>
</organism>
<dbReference type="InterPro" id="IPR008996">
    <property type="entry name" value="IL1/FGF"/>
</dbReference>
<reference evidence="4" key="1">
    <citation type="submission" date="2025-08" db="UniProtKB">
        <authorList>
            <consortium name="Ensembl"/>
        </authorList>
    </citation>
    <scope>IDENTIFICATION</scope>
</reference>
<evidence type="ECO:0000313" key="5">
    <source>
        <dbReference type="Proteomes" id="UP000265000"/>
    </source>
</evidence>
<dbReference type="Gene3D" id="2.80.10.50">
    <property type="match status" value="1"/>
</dbReference>
<protein>
    <submittedName>
        <fullName evidence="4">Interleukin-18</fullName>
    </submittedName>
</protein>
<dbReference type="GO" id="GO:0006954">
    <property type="term" value="P:inflammatory response"/>
    <property type="evidence" value="ECO:0007669"/>
    <property type="project" value="InterPro"/>
</dbReference>
<evidence type="ECO:0000256" key="3">
    <source>
        <dbReference type="ARBA" id="ARBA00022525"/>
    </source>
</evidence>